<organism evidence="1 2">
    <name type="scientific">Caerostris darwini</name>
    <dbReference type="NCBI Taxonomy" id="1538125"/>
    <lineage>
        <taxon>Eukaryota</taxon>
        <taxon>Metazoa</taxon>
        <taxon>Ecdysozoa</taxon>
        <taxon>Arthropoda</taxon>
        <taxon>Chelicerata</taxon>
        <taxon>Arachnida</taxon>
        <taxon>Araneae</taxon>
        <taxon>Araneomorphae</taxon>
        <taxon>Entelegynae</taxon>
        <taxon>Araneoidea</taxon>
        <taxon>Araneidae</taxon>
        <taxon>Caerostris</taxon>
    </lineage>
</organism>
<dbReference type="AlphaFoldDB" id="A0AAV4WFH9"/>
<evidence type="ECO:0000313" key="1">
    <source>
        <dbReference type="EMBL" id="GIY81113.1"/>
    </source>
</evidence>
<name>A0AAV4WFH9_9ARAC</name>
<evidence type="ECO:0000313" key="2">
    <source>
        <dbReference type="Proteomes" id="UP001054837"/>
    </source>
</evidence>
<dbReference type="EMBL" id="BPLQ01014581">
    <property type="protein sequence ID" value="GIY81113.1"/>
    <property type="molecule type" value="Genomic_DNA"/>
</dbReference>
<keyword evidence="2" id="KW-1185">Reference proteome</keyword>
<gene>
    <name evidence="1" type="ORF">CDAR_547771</name>
</gene>
<protein>
    <submittedName>
        <fullName evidence="1">Uncharacterized protein</fullName>
    </submittedName>
</protein>
<dbReference type="Proteomes" id="UP001054837">
    <property type="component" value="Unassembled WGS sequence"/>
</dbReference>
<accession>A0AAV4WFH9</accession>
<proteinExistence type="predicted"/>
<sequence length="94" mass="10857">MESDPLRAFYSQHLCVGGGGHEQKGRPHHSLPVRKSLVWKQKRGNSIQRQSIKWFGHFHCENSISSSSFEQNTPTDIRTQKSYCWCSLLLNGWI</sequence>
<reference evidence="1 2" key="1">
    <citation type="submission" date="2021-06" db="EMBL/GenBank/DDBJ databases">
        <title>Caerostris darwini draft genome.</title>
        <authorList>
            <person name="Kono N."/>
            <person name="Arakawa K."/>
        </authorList>
    </citation>
    <scope>NUCLEOTIDE SEQUENCE [LARGE SCALE GENOMIC DNA]</scope>
</reference>
<comment type="caution">
    <text evidence="1">The sequence shown here is derived from an EMBL/GenBank/DDBJ whole genome shotgun (WGS) entry which is preliminary data.</text>
</comment>